<accession>F9W6Y9</accession>
<sequence length="119" mass="13405">MSILSLHPNPKPFFCAFVSSPCVCINMKSTKGASSYWITFLSDYNPSLKTMERKKKRAPSVPLLLPSCQSLMHVYTCFSIYACTDVAVSWGCCSSTSLFPIHCFFLLIMSVFLVSFFSW</sequence>
<reference evidence="3" key="1">
    <citation type="submission" date="2011-07" db="EMBL/GenBank/DDBJ databases">
        <title>Divergent evolution of antigenic variation in African trypanosomes.</title>
        <authorList>
            <person name="Jackson A.P."/>
            <person name="Berry A."/>
            <person name="Allison H.C."/>
            <person name="Burton P."/>
            <person name="Anderson J."/>
            <person name="Aslett M."/>
            <person name="Brown R."/>
            <person name="Corton N."/>
            <person name="Harris D."/>
            <person name="Hauser H."/>
            <person name="Gamble J."/>
            <person name="Gilderthorp R."/>
            <person name="McQuillan J."/>
            <person name="Quail M.A."/>
            <person name="Sanders M."/>
            <person name="Van Tonder A."/>
            <person name="Ginger M.L."/>
            <person name="Donelson J.E."/>
            <person name="Field M.C."/>
            <person name="Barry J.D."/>
            <person name="Berriman M."/>
            <person name="Hertz-Fowler C."/>
        </authorList>
    </citation>
    <scope>NUCLEOTIDE SEQUENCE [LARGE SCALE GENOMIC DNA]</scope>
    <source>
        <strain evidence="3">IL3000</strain>
    </source>
</reference>
<name>F9W6Y9_TRYCI</name>
<keyword evidence="1" id="KW-1133">Transmembrane helix</keyword>
<proteinExistence type="predicted"/>
<comment type="caution">
    <text evidence="2">The sequence shown here is derived from an EMBL/GenBank/DDBJ whole genome shotgun (WGS) entry which is preliminary data.</text>
</comment>
<keyword evidence="3" id="KW-1185">Reference proteome</keyword>
<keyword evidence="1" id="KW-0812">Transmembrane</keyword>
<evidence type="ECO:0000256" key="1">
    <source>
        <dbReference type="SAM" id="Phobius"/>
    </source>
</evidence>
<feature type="transmembrane region" description="Helical" evidence="1">
    <location>
        <begin position="61"/>
        <end position="82"/>
    </location>
</feature>
<dbReference type="Proteomes" id="UP000000702">
    <property type="component" value="Unassembled WGS sequence"/>
</dbReference>
<keyword evidence="1" id="KW-0472">Membrane</keyword>
<protein>
    <submittedName>
        <fullName evidence="2">Uncharacterized protein</fullName>
    </submittedName>
</protein>
<reference evidence="2 3" key="2">
    <citation type="journal article" date="2012" name="Proc. Natl. Acad. Sci. U.S.A.">
        <title>Antigenic diversity is generated by distinct evolutionary mechanisms in African trypanosome species.</title>
        <authorList>
            <person name="Jackson A.P."/>
            <person name="Berry A."/>
            <person name="Aslett M."/>
            <person name="Allison H.C."/>
            <person name="Burton P."/>
            <person name="Vavrova-Anderson J."/>
            <person name="Brown R."/>
            <person name="Browne H."/>
            <person name="Corton N."/>
            <person name="Hauser H."/>
            <person name="Gamble J."/>
            <person name="Gilderthorp R."/>
            <person name="Marcello L."/>
            <person name="McQuillan J."/>
            <person name="Otto T.D."/>
            <person name="Quail M.A."/>
            <person name="Sanders M.J."/>
            <person name="van Tonder A."/>
            <person name="Ginger M.L."/>
            <person name="Field M.C."/>
            <person name="Barry J.D."/>
            <person name="Hertz-Fowler C."/>
            <person name="Berriman M."/>
        </authorList>
    </citation>
    <scope>NUCLEOTIDE SEQUENCE [LARGE SCALE GENOMIC DNA]</scope>
    <source>
        <strain evidence="2 3">IL3000</strain>
    </source>
</reference>
<gene>
    <name evidence="2" type="ORF">TCIL3000_0_37670</name>
</gene>
<organism evidence="2 3">
    <name type="scientific">Trypanosoma congolense (strain IL3000)</name>
    <dbReference type="NCBI Taxonomy" id="1068625"/>
    <lineage>
        <taxon>Eukaryota</taxon>
        <taxon>Discoba</taxon>
        <taxon>Euglenozoa</taxon>
        <taxon>Kinetoplastea</taxon>
        <taxon>Metakinetoplastina</taxon>
        <taxon>Trypanosomatida</taxon>
        <taxon>Trypanosomatidae</taxon>
        <taxon>Trypanosoma</taxon>
        <taxon>Nannomonas</taxon>
    </lineage>
</organism>
<evidence type="ECO:0000313" key="2">
    <source>
        <dbReference type="EMBL" id="CCD12946.1"/>
    </source>
</evidence>
<evidence type="ECO:0000313" key="3">
    <source>
        <dbReference type="Proteomes" id="UP000000702"/>
    </source>
</evidence>
<feature type="transmembrane region" description="Helical" evidence="1">
    <location>
        <begin position="97"/>
        <end position="117"/>
    </location>
</feature>
<dbReference type="AlphaFoldDB" id="F9W6Y9"/>
<dbReference type="EMBL" id="CAEQ01000949">
    <property type="protein sequence ID" value="CCD12946.1"/>
    <property type="molecule type" value="Genomic_DNA"/>
</dbReference>